<keyword evidence="3" id="KW-1185">Reference proteome</keyword>
<sequence length="474" mass="52568">MYQRTKERNAQKEKLKRNLMPLKTAKNPGKTRQSPLWIDWKTTPEVPQSVGVQKGEDEWFDSEEDGADGEGMRERCGWEVSGMGHACRMRYHGEARSAEDVVIIANQKPSGLAEDGGVHEKGIRGRNGQQEKEERSLESSSPASPYQSFDAVRARGSGVGGGESGNDAEIRGVWIPILSVPRLTHPIPSSRDPSMLGSITDKAWSGDGRCNTLPPLPPRRNSHYLHVLVSPRLNPDVVLPYAIPCRHRPISSRIPHPWATASSPSAIHLGRCTKTRRQWRSGGHVYTGARWRGVRGWMWSRGVESTRVRRPAEQAGTRRGHPLEALHPNPVRYLDRLASRSRRRPPAPLHSSHHEIIPLSFSFSPAVKHGVGRSGERMERCGAIEITPQDADSSVGRRMGGGSGEGGCDETEEYEMKSRSIRAQGYCVTETERDACFGIGTRRNRLSSYYRKVSGGSKEVLCGTSIAALRPQSW</sequence>
<comment type="caution">
    <text evidence="2">The sequence shown here is derived from an EMBL/GenBank/DDBJ whole genome shotgun (WGS) entry which is preliminary data.</text>
</comment>
<dbReference type="AlphaFoldDB" id="A0AAV9ZX82"/>
<feature type="region of interest" description="Disordered" evidence="1">
    <location>
        <begin position="1"/>
        <end position="35"/>
    </location>
</feature>
<evidence type="ECO:0000313" key="3">
    <source>
        <dbReference type="Proteomes" id="UP001362999"/>
    </source>
</evidence>
<feature type="compositionally biased region" description="Basic and acidic residues" evidence="1">
    <location>
        <begin position="1"/>
        <end position="13"/>
    </location>
</feature>
<feature type="region of interest" description="Disordered" evidence="1">
    <location>
        <begin position="390"/>
        <end position="414"/>
    </location>
</feature>
<dbReference type="EMBL" id="JAWWNJ010000101">
    <property type="protein sequence ID" value="KAK6995842.1"/>
    <property type="molecule type" value="Genomic_DNA"/>
</dbReference>
<accession>A0AAV9ZX82</accession>
<evidence type="ECO:0000313" key="2">
    <source>
        <dbReference type="EMBL" id="KAK6995842.1"/>
    </source>
</evidence>
<reference evidence="2 3" key="1">
    <citation type="journal article" date="2024" name="J Genomics">
        <title>Draft genome sequencing and assembly of Favolaschia claudopus CIRM-BRFM 2984 isolated from oak limbs.</title>
        <authorList>
            <person name="Navarro D."/>
            <person name="Drula E."/>
            <person name="Chaduli D."/>
            <person name="Cazenave R."/>
            <person name="Ahrendt S."/>
            <person name="Wang J."/>
            <person name="Lipzen A."/>
            <person name="Daum C."/>
            <person name="Barry K."/>
            <person name="Grigoriev I.V."/>
            <person name="Favel A."/>
            <person name="Rosso M.N."/>
            <person name="Martin F."/>
        </authorList>
    </citation>
    <scope>NUCLEOTIDE SEQUENCE [LARGE SCALE GENOMIC DNA]</scope>
    <source>
        <strain evidence="2 3">CIRM-BRFM 2984</strain>
    </source>
</reference>
<protein>
    <submittedName>
        <fullName evidence="2">Uncharacterized protein</fullName>
    </submittedName>
</protein>
<organism evidence="2 3">
    <name type="scientific">Favolaschia claudopus</name>
    <dbReference type="NCBI Taxonomy" id="2862362"/>
    <lineage>
        <taxon>Eukaryota</taxon>
        <taxon>Fungi</taxon>
        <taxon>Dikarya</taxon>
        <taxon>Basidiomycota</taxon>
        <taxon>Agaricomycotina</taxon>
        <taxon>Agaricomycetes</taxon>
        <taxon>Agaricomycetidae</taxon>
        <taxon>Agaricales</taxon>
        <taxon>Marasmiineae</taxon>
        <taxon>Mycenaceae</taxon>
        <taxon>Favolaschia</taxon>
    </lineage>
</organism>
<feature type="compositionally biased region" description="Polar residues" evidence="1">
    <location>
        <begin position="138"/>
        <end position="147"/>
    </location>
</feature>
<gene>
    <name evidence="2" type="ORF">R3P38DRAFT_2800669</name>
</gene>
<feature type="region of interest" description="Disordered" evidence="1">
    <location>
        <begin position="108"/>
        <end position="147"/>
    </location>
</feature>
<name>A0AAV9ZX82_9AGAR</name>
<feature type="compositionally biased region" description="Basic and acidic residues" evidence="1">
    <location>
        <begin position="116"/>
        <end position="137"/>
    </location>
</feature>
<dbReference type="Proteomes" id="UP001362999">
    <property type="component" value="Unassembled WGS sequence"/>
</dbReference>
<proteinExistence type="predicted"/>
<evidence type="ECO:0000256" key="1">
    <source>
        <dbReference type="SAM" id="MobiDB-lite"/>
    </source>
</evidence>